<evidence type="ECO:0000313" key="2">
    <source>
        <dbReference type="EMBL" id="GAA4097705.1"/>
    </source>
</evidence>
<keyword evidence="3" id="KW-1185">Reference proteome</keyword>
<comment type="caution">
    <text evidence="2">The sequence shown here is derived from an EMBL/GenBank/DDBJ whole genome shotgun (WGS) entry which is preliminary data.</text>
</comment>
<dbReference type="RefSeq" id="WP_344956577.1">
    <property type="nucleotide sequence ID" value="NZ_BAAAZG010000057.1"/>
</dbReference>
<proteinExistence type="predicted"/>
<evidence type="ECO:0000256" key="1">
    <source>
        <dbReference type="SAM" id="MobiDB-lite"/>
    </source>
</evidence>
<dbReference type="EMBL" id="BAAAZG010000057">
    <property type="protein sequence ID" value="GAA4097705.1"/>
    <property type="molecule type" value="Genomic_DNA"/>
</dbReference>
<protein>
    <submittedName>
        <fullName evidence="2">Uncharacterized protein</fullName>
    </submittedName>
</protein>
<feature type="compositionally biased region" description="Basic and acidic residues" evidence="1">
    <location>
        <begin position="26"/>
        <end position="43"/>
    </location>
</feature>
<reference evidence="3" key="1">
    <citation type="journal article" date="2019" name="Int. J. Syst. Evol. Microbiol.">
        <title>The Global Catalogue of Microorganisms (GCM) 10K type strain sequencing project: providing services to taxonomists for standard genome sequencing and annotation.</title>
        <authorList>
            <consortium name="The Broad Institute Genomics Platform"/>
            <consortium name="The Broad Institute Genome Sequencing Center for Infectious Disease"/>
            <person name="Wu L."/>
            <person name="Ma J."/>
        </authorList>
    </citation>
    <scope>NUCLEOTIDE SEQUENCE [LARGE SCALE GENOMIC DNA]</scope>
    <source>
        <strain evidence="3">JCM 16702</strain>
    </source>
</reference>
<evidence type="ECO:0000313" key="3">
    <source>
        <dbReference type="Proteomes" id="UP001500683"/>
    </source>
</evidence>
<sequence length="419" mass="47224">MNQPPAWWAALTGDPVGERLGIDWRAPDQWEPADAHGDADGRESSGTVSVEHLDDDDLELREGKVLVGTGPAVARRGMGYEVEAAWYLDPSEPDRLWCALGSFYPAWLWIPVEPTADGVAEALEGVFPRPALRRAELTSFARGFLGFRHEVLVPNVYDGSFVEINGLDLDRYYTLVQYVEPQSWGSDHLDDPLADDVEFVRPLDMLAADRDGGHKRQRLGRVPSMTWRTLHSRSYLSFEIHTQGIVCAAVRYRPSPKSHQAVVRRLNDTHEESFPLDLPLDVVGALTGFDYCAEDDLVDPDEMEVDTHVGGALRIRAALWHGDLRRTMRLREYADRPEPGLRRHLVQIAGWYNYRFLLQELALTETDPELLAQIEERLDRPAEDTFNAFGDYFGGDPVMVDDAGNPVETWDDLGGEDEE</sequence>
<gene>
    <name evidence="2" type="ORF">GCM10022214_72290</name>
</gene>
<feature type="region of interest" description="Disordered" evidence="1">
    <location>
        <begin position="26"/>
        <end position="47"/>
    </location>
</feature>
<organism evidence="2 3">
    <name type="scientific">Actinomadura miaoliensis</name>
    <dbReference type="NCBI Taxonomy" id="430685"/>
    <lineage>
        <taxon>Bacteria</taxon>
        <taxon>Bacillati</taxon>
        <taxon>Actinomycetota</taxon>
        <taxon>Actinomycetes</taxon>
        <taxon>Streptosporangiales</taxon>
        <taxon>Thermomonosporaceae</taxon>
        <taxon>Actinomadura</taxon>
    </lineage>
</organism>
<dbReference type="Proteomes" id="UP001500683">
    <property type="component" value="Unassembled WGS sequence"/>
</dbReference>
<name>A0ABP7WVD3_9ACTN</name>
<accession>A0ABP7WVD3</accession>